<dbReference type="GeneID" id="55626497"/>
<name>A0A6C0R1F1_9CAUD</name>
<keyword evidence="1" id="KW-1133">Transmembrane helix</keyword>
<keyword evidence="3" id="KW-1185">Reference proteome</keyword>
<reference evidence="2 3" key="1">
    <citation type="submission" date="2019-12" db="EMBL/GenBank/DDBJ databases">
        <title>Alteromonas phage V22 represents a new genus of marine bacteriophages that requires a novel tail fiber chaperone for host recognition.</title>
        <authorList>
            <person name="Gonzalez-Serrano R."/>
            <person name="Dunne M."/>
            <person name="Rosselli R."/>
            <person name="Martin-Cuadrado A.-B."/>
            <person name="Grosboillot V."/>
            <person name="Zinsli L."/>
            <person name="Roda-Garcia J.J."/>
            <person name="Loessner M.J."/>
            <person name="Rodriguez-Valera F."/>
        </authorList>
    </citation>
    <scope>NUCLEOTIDE SEQUENCE [LARGE SCALE GENOMIC DNA]</scope>
</reference>
<evidence type="ECO:0000313" key="3">
    <source>
        <dbReference type="Proteomes" id="UP000479357"/>
    </source>
</evidence>
<evidence type="ECO:0000256" key="1">
    <source>
        <dbReference type="SAM" id="Phobius"/>
    </source>
</evidence>
<evidence type="ECO:0000313" key="2">
    <source>
        <dbReference type="EMBL" id="QHZ59833.1"/>
    </source>
</evidence>
<keyword evidence="1" id="KW-0472">Membrane</keyword>
<organism evidence="2 3">
    <name type="scientific">Alteromonas phage vB_AmeM_PT11-V22</name>
    <dbReference type="NCBI Taxonomy" id="2704031"/>
    <lineage>
        <taxon>Viruses</taxon>
        <taxon>Duplodnaviria</taxon>
        <taxon>Heunggongvirae</taxon>
        <taxon>Uroviricota</taxon>
        <taxon>Caudoviricetes</taxon>
        <taxon>Myoalterovirus</taxon>
        <taxon>Myoalterovirus PT11V22</taxon>
    </lineage>
</organism>
<sequence length="52" mass="6020">MIYIALVLALWLLLMGISIETRNMKSKLLLELPCYIFSFIVGLWFCKQVGII</sequence>
<protein>
    <submittedName>
        <fullName evidence="2">Uncharacterized protein</fullName>
    </submittedName>
</protein>
<dbReference type="Proteomes" id="UP000479357">
    <property type="component" value="Segment"/>
</dbReference>
<dbReference type="EMBL" id="MN877442">
    <property type="protein sequence ID" value="QHZ59833.1"/>
    <property type="molecule type" value="Genomic_DNA"/>
</dbReference>
<proteinExistence type="predicted"/>
<dbReference type="RefSeq" id="YP_009855757.1">
    <property type="nucleotide sequence ID" value="NC_048847.1"/>
</dbReference>
<dbReference type="KEGG" id="vg:55626497"/>
<feature type="transmembrane region" description="Helical" evidence="1">
    <location>
        <begin position="28"/>
        <end position="46"/>
    </location>
</feature>
<keyword evidence="1" id="KW-0812">Transmembrane</keyword>
<accession>A0A6C0R1F1</accession>